<name>A0AAF3FK34_9BILA</name>
<evidence type="ECO:0000256" key="5">
    <source>
        <dbReference type="ARBA" id="ARBA00022729"/>
    </source>
</evidence>
<proteinExistence type="inferred from homology"/>
<evidence type="ECO:0000256" key="4">
    <source>
        <dbReference type="ARBA" id="ARBA00022685"/>
    </source>
</evidence>
<dbReference type="Proteomes" id="UP000887575">
    <property type="component" value="Unassembled WGS sequence"/>
</dbReference>
<evidence type="ECO:0000313" key="10">
    <source>
        <dbReference type="WBParaSite" id="MBELARI_LOCUS7472.1"/>
    </source>
</evidence>
<dbReference type="InterPro" id="IPR051041">
    <property type="entry name" value="FMRFamide-related_np"/>
</dbReference>
<dbReference type="GO" id="GO:0007218">
    <property type="term" value="P:neuropeptide signaling pathway"/>
    <property type="evidence" value="ECO:0007669"/>
    <property type="project" value="UniProtKB-KW"/>
</dbReference>
<evidence type="ECO:0000256" key="1">
    <source>
        <dbReference type="ARBA" id="ARBA00004613"/>
    </source>
</evidence>
<dbReference type="PANTHER" id="PTHR20986:SF19">
    <property type="entry name" value="FMRFAMIDE-LIKE NEUROPEPTIDES 3"/>
    <property type="match status" value="1"/>
</dbReference>
<dbReference type="GO" id="GO:0005576">
    <property type="term" value="C:extracellular region"/>
    <property type="evidence" value="ECO:0007669"/>
    <property type="project" value="UniProtKB-SubCell"/>
</dbReference>
<keyword evidence="6" id="KW-0027">Amidation</keyword>
<comment type="similarity">
    <text evidence="2">Belongs to the FARP (FMRFamide related peptide) family.</text>
</comment>
<keyword evidence="3" id="KW-0964">Secreted</keyword>
<evidence type="ECO:0000256" key="8">
    <source>
        <dbReference type="SAM" id="SignalP"/>
    </source>
</evidence>
<evidence type="ECO:0000256" key="7">
    <source>
        <dbReference type="ARBA" id="ARBA00023320"/>
    </source>
</evidence>
<dbReference type="Pfam" id="PF01581">
    <property type="entry name" value="FARP"/>
    <property type="match status" value="1"/>
</dbReference>
<evidence type="ECO:0000313" key="9">
    <source>
        <dbReference type="Proteomes" id="UP000887575"/>
    </source>
</evidence>
<organism evidence="9 10">
    <name type="scientific">Mesorhabditis belari</name>
    <dbReference type="NCBI Taxonomy" id="2138241"/>
    <lineage>
        <taxon>Eukaryota</taxon>
        <taxon>Metazoa</taxon>
        <taxon>Ecdysozoa</taxon>
        <taxon>Nematoda</taxon>
        <taxon>Chromadorea</taxon>
        <taxon>Rhabditida</taxon>
        <taxon>Rhabditina</taxon>
        <taxon>Rhabditomorpha</taxon>
        <taxon>Rhabditoidea</taxon>
        <taxon>Rhabditidae</taxon>
        <taxon>Mesorhabditinae</taxon>
        <taxon>Mesorhabditis</taxon>
    </lineage>
</organism>
<accession>A0AAF3FK34</accession>
<feature type="signal peptide" evidence="8">
    <location>
        <begin position="1"/>
        <end position="19"/>
    </location>
</feature>
<keyword evidence="9" id="KW-1185">Reference proteome</keyword>
<dbReference type="WBParaSite" id="MBELARI_LOCUS7472.1">
    <property type="protein sequence ID" value="MBELARI_LOCUS7472.1"/>
    <property type="gene ID" value="MBELARI_LOCUS7472"/>
</dbReference>
<evidence type="ECO:0000256" key="3">
    <source>
        <dbReference type="ARBA" id="ARBA00022525"/>
    </source>
</evidence>
<protein>
    <submittedName>
        <fullName evidence="10">Uncharacterized protein</fullName>
    </submittedName>
</protein>
<sequence length="158" mass="17939">MIPAYYLALLAVLCTVTLAQLEPIPENLESSDADEDKRTPLGTMRFGKRAILESADDDFLDDKLSFNIFDGLLREARSPLGTMRFGKRSGGDKGKALGTMRFGKRGDPLHTMRFGKRQQNPFSWCVMKNLSWRPMLACRNTMRFGKRDPLGTMRFGRK</sequence>
<reference evidence="10" key="1">
    <citation type="submission" date="2024-02" db="UniProtKB">
        <authorList>
            <consortium name="WormBaseParasite"/>
        </authorList>
    </citation>
    <scope>IDENTIFICATION</scope>
</reference>
<dbReference type="PANTHER" id="PTHR20986">
    <property type="entry name" value="FMRFAMIDE-RELATED PEPTIDES"/>
    <property type="match status" value="1"/>
</dbReference>
<dbReference type="AlphaFoldDB" id="A0AAF3FK34"/>
<evidence type="ECO:0000256" key="2">
    <source>
        <dbReference type="ARBA" id="ARBA00006356"/>
    </source>
</evidence>
<feature type="chain" id="PRO_5042005336" evidence="8">
    <location>
        <begin position="20"/>
        <end position="158"/>
    </location>
</feature>
<keyword evidence="4" id="KW-0165">Cleavage on pair of basic residues</keyword>
<comment type="subcellular location">
    <subcellularLocation>
        <location evidence="1">Secreted</location>
    </subcellularLocation>
</comment>
<dbReference type="InterPro" id="IPR002544">
    <property type="entry name" value="FMRFamid-related_peptide-like"/>
</dbReference>
<keyword evidence="7" id="KW-0527">Neuropeptide</keyword>
<keyword evidence="5 8" id="KW-0732">Signal</keyword>
<evidence type="ECO:0000256" key="6">
    <source>
        <dbReference type="ARBA" id="ARBA00022815"/>
    </source>
</evidence>